<gene>
    <name evidence="1" type="ORF">GCM10011571_18710</name>
</gene>
<evidence type="ECO:0000313" key="2">
    <source>
        <dbReference type="Proteomes" id="UP000625210"/>
    </source>
</evidence>
<dbReference type="EMBL" id="BMHQ01000006">
    <property type="protein sequence ID" value="GGE17293.1"/>
    <property type="molecule type" value="Genomic_DNA"/>
</dbReference>
<dbReference type="RefSeq" id="WP_229751909.1">
    <property type="nucleotide sequence ID" value="NZ_BMHQ01000006.1"/>
</dbReference>
<proteinExistence type="predicted"/>
<reference evidence="1" key="1">
    <citation type="journal article" date="2014" name="Int. J. Syst. Evol. Microbiol.">
        <title>Complete genome sequence of Corynebacterium casei LMG S-19264T (=DSM 44701T), isolated from a smear-ripened cheese.</title>
        <authorList>
            <consortium name="US DOE Joint Genome Institute (JGI-PGF)"/>
            <person name="Walter F."/>
            <person name="Albersmeier A."/>
            <person name="Kalinowski J."/>
            <person name="Ruckert C."/>
        </authorList>
    </citation>
    <scope>NUCLEOTIDE SEQUENCE</scope>
    <source>
        <strain evidence="1">CGMCC 1.15179</strain>
    </source>
</reference>
<dbReference type="InterPro" id="IPR058867">
    <property type="entry name" value="YtzJ"/>
</dbReference>
<name>A0A8J2VBZ4_9BACL</name>
<protein>
    <submittedName>
        <fullName evidence="1">Uncharacterized protein</fullName>
    </submittedName>
</protein>
<organism evidence="1 2">
    <name type="scientific">Marinithermofilum abyssi</name>
    <dbReference type="NCBI Taxonomy" id="1571185"/>
    <lineage>
        <taxon>Bacteria</taxon>
        <taxon>Bacillati</taxon>
        <taxon>Bacillota</taxon>
        <taxon>Bacilli</taxon>
        <taxon>Bacillales</taxon>
        <taxon>Thermoactinomycetaceae</taxon>
        <taxon>Marinithermofilum</taxon>
    </lineage>
</organism>
<keyword evidence="2" id="KW-1185">Reference proteome</keyword>
<accession>A0A8J2VBZ4</accession>
<dbReference type="Pfam" id="PF26326">
    <property type="entry name" value="YtzJ"/>
    <property type="match status" value="1"/>
</dbReference>
<evidence type="ECO:0000313" key="1">
    <source>
        <dbReference type="EMBL" id="GGE17293.1"/>
    </source>
</evidence>
<dbReference type="AlphaFoldDB" id="A0A8J2VBZ4"/>
<comment type="caution">
    <text evidence="1">The sequence shown here is derived from an EMBL/GenBank/DDBJ whole genome shotgun (WGS) entry which is preliminary data.</text>
</comment>
<sequence length="80" mass="9071">MALIISRKKLARAKLEKLKRGYSAFAETEEVAELIEKELDGLDLQVHIDRTSVGTWFIPKGRDMITPSQCPPDSMEEPLQ</sequence>
<reference evidence="1" key="2">
    <citation type="submission" date="2020-09" db="EMBL/GenBank/DDBJ databases">
        <authorList>
            <person name="Sun Q."/>
            <person name="Zhou Y."/>
        </authorList>
    </citation>
    <scope>NUCLEOTIDE SEQUENCE</scope>
    <source>
        <strain evidence="1">CGMCC 1.15179</strain>
    </source>
</reference>
<dbReference type="Proteomes" id="UP000625210">
    <property type="component" value="Unassembled WGS sequence"/>
</dbReference>